<feature type="transmembrane region" description="Helical" evidence="7">
    <location>
        <begin position="402"/>
        <end position="422"/>
    </location>
</feature>
<keyword evidence="3" id="KW-1003">Cell membrane</keyword>
<dbReference type="AlphaFoldDB" id="A0A2K1P429"/>
<keyword evidence="4 7" id="KW-0812">Transmembrane</keyword>
<comment type="subcellular location">
    <subcellularLocation>
        <location evidence="1">Cell membrane</location>
        <topology evidence="1">Multi-pass membrane protein</topology>
    </subcellularLocation>
</comment>
<dbReference type="GO" id="GO:0005886">
    <property type="term" value="C:plasma membrane"/>
    <property type="evidence" value="ECO:0007669"/>
    <property type="project" value="UniProtKB-SubCell"/>
</dbReference>
<evidence type="ECO:0000256" key="5">
    <source>
        <dbReference type="ARBA" id="ARBA00022989"/>
    </source>
</evidence>
<dbReference type="InterPro" id="IPR011701">
    <property type="entry name" value="MFS"/>
</dbReference>
<evidence type="ECO:0000313" key="9">
    <source>
        <dbReference type="Proteomes" id="UP000236434"/>
    </source>
</evidence>
<dbReference type="CDD" id="cd06173">
    <property type="entry name" value="MFS_MefA_like"/>
    <property type="match status" value="1"/>
</dbReference>
<dbReference type="EMBL" id="AZRL01000004">
    <property type="protein sequence ID" value="PNR97540.1"/>
    <property type="molecule type" value="Genomic_DNA"/>
</dbReference>
<feature type="transmembrane region" description="Helical" evidence="7">
    <location>
        <begin position="258"/>
        <end position="278"/>
    </location>
</feature>
<sequence>MNQNKSNPEKSMTKFMIIWIGQFVSILGSGLTTFGLSVWVLETTGSAMTFTMTVLMRILPGIIFAPIAGTFADRKNRKNIIIFTDAFDALLKIFMIILLITGQMKLWMIFPINFISAVFGTFQSPAFTASIPEIVPKKNLGRANGMMQLIPSIQNIIAPVVAGALYPLIDLSGLLTIDFITFFVAIGTVLSQKIPQPVIEDKRVNMGNIINDFKYTLTYLKRKQGFFSLIAVFALLNFIANLCIVLVGPIIMGNYNSVIYGMVNSISGIALVLGGLVASVIPTIKNRVKVIFIGLILSGIGLCVMGVSPLWYIIGVGFFIFMLPVPFTNATLGTIMQLKIEGNVLGRVGAVIDGLLKIITPVAIVLSGVLAEKVFNPLLIDGGTLANTWIGSLIGVGKNRGIGLMFILSGLTLIVVCVLMLFNKVVMNLEENNPDAVLD</sequence>
<keyword evidence="5 7" id="KW-1133">Transmembrane helix</keyword>
<keyword evidence="2" id="KW-0813">Transport</keyword>
<dbReference type="SUPFAM" id="SSF103473">
    <property type="entry name" value="MFS general substrate transporter"/>
    <property type="match status" value="1"/>
</dbReference>
<reference evidence="8 9" key="1">
    <citation type="submission" date="2013-12" db="EMBL/GenBank/DDBJ databases">
        <title>Comparative genomics of Petrotoga isolates.</title>
        <authorList>
            <person name="Nesbo C.L."/>
            <person name="Charchuk R."/>
            <person name="Chow K."/>
        </authorList>
    </citation>
    <scope>NUCLEOTIDE SEQUENCE [LARGE SCALE GENOMIC DNA]</scope>
    <source>
        <strain evidence="8 9">DSM 13574</strain>
    </source>
</reference>
<dbReference type="OrthoDB" id="9763297at2"/>
<dbReference type="InterPro" id="IPR036259">
    <property type="entry name" value="MFS_trans_sf"/>
</dbReference>
<evidence type="ECO:0000256" key="2">
    <source>
        <dbReference type="ARBA" id="ARBA00022448"/>
    </source>
</evidence>
<accession>A0A2K1P429</accession>
<proteinExistence type="predicted"/>
<evidence type="ECO:0000256" key="3">
    <source>
        <dbReference type="ARBA" id="ARBA00022475"/>
    </source>
</evidence>
<organism evidence="8 9">
    <name type="scientific">Petrotoga olearia DSM 13574</name>
    <dbReference type="NCBI Taxonomy" id="1122955"/>
    <lineage>
        <taxon>Bacteria</taxon>
        <taxon>Thermotogati</taxon>
        <taxon>Thermotogota</taxon>
        <taxon>Thermotogae</taxon>
        <taxon>Petrotogales</taxon>
        <taxon>Petrotogaceae</taxon>
        <taxon>Petrotoga</taxon>
    </lineage>
</organism>
<dbReference type="Proteomes" id="UP000236434">
    <property type="component" value="Unassembled WGS sequence"/>
</dbReference>
<name>A0A2K1P429_9BACT</name>
<evidence type="ECO:0000256" key="1">
    <source>
        <dbReference type="ARBA" id="ARBA00004651"/>
    </source>
</evidence>
<gene>
    <name evidence="8" type="ORF">X929_01865</name>
</gene>
<feature type="transmembrane region" description="Helical" evidence="7">
    <location>
        <begin position="226"/>
        <end position="252"/>
    </location>
</feature>
<feature type="transmembrane region" description="Helical" evidence="7">
    <location>
        <begin position="290"/>
        <end position="312"/>
    </location>
</feature>
<evidence type="ECO:0000256" key="7">
    <source>
        <dbReference type="SAM" id="Phobius"/>
    </source>
</evidence>
<protein>
    <submittedName>
        <fullName evidence="8">Macrolide transporter</fullName>
    </submittedName>
</protein>
<feature type="transmembrane region" description="Helical" evidence="7">
    <location>
        <begin position="47"/>
        <end position="68"/>
    </location>
</feature>
<comment type="caution">
    <text evidence="8">The sequence shown here is derived from an EMBL/GenBank/DDBJ whole genome shotgun (WGS) entry which is preliminary data.</text>
</comment>
<dbReference type="Pfam" id="PF07690">
    <property type="entry name" value="MFS_1"/>
    <property type="match status" value="1"/>
</dbReference>
<dbReference type="Gene3D" id="1.20.1250.20">
    <property type="entry name" value="MFS general substrate transporter like domains"/>
    <property type="match status" value="1"/>
</dbReference>
<feature type="transmembrane region" description="Helical" evidence="7">
    <location>
        <begin position="175"/>
        <end position="194"/>
    </location>
</feature>
<evidence type="ECO:0000256" key="4">
    <source>
        <dbReference type="ARBA" id="ARBA00022692"/>
    </source>
</evidence>
<dbReference type="RefSeq" id="WP_103066356.1">
    <property type="nucleotide sequence ID" value="NZ_AZRL01000004.1"/>
</dbReference>
<evidence type="ECO:0000313" key="8">
    <source>
        <dbReference type="EMBL" id="PNR97540.1"/>
    </source>
</evidence>
<dbReference type="PANTHER" id="PTHR43266">
    <property type="entry name" value="MACROLIDE-EFFLUX PROTEIN"/>
    <property type="match status" value="1"/>
</dbReference>
<evidence type="ECO:0000256" key="6">
    <source>
        <dbReference type="ARBA" id="ARBA00023136"/>
    </source>
</evidence>
<feature type="transmembrane region" description="Helical" evidence="7">
    <location>
        <begin position="318"/>
        <end position="338"/>
    </location>
</feature>
<keyword evidence="6 7" id="KW-0472">Membrane</keyword>
<dbReference type="GO" id="GO:0022857">
    <property type="term" value="F:transmembrane transporter activity"/>
    <property type="evidence" value="ECO:0007669"/>
    <property type="project" value="InterPro"/>
</dbReference>
<dbReference type="PANTHER" id="PTHR43266:SF2">
    <property type="entry name" value="MAJOR FACILITATOR SUPERFAMILY (MFS) PROFILE DOMAIN-CONTAINING PROTEIN"/>
    <property type="match status" value="1"/>
</dbReference>
<feature type="transmembrane region" description="Helical" evidence="7">
    <location>
        <begin position="15"/>
        <end position="41"/>
    </location>
</feature>
<feature type="transmembrane region" description="Helical" evidence="7">
    <location>
        <begin position="350"/>
        <end position="371"/>
    </location>
</feature>